<evidence type="ECO:0000256" key="5">
    <source>
        <dbReference type="ARBA" id="ARBA00022821"/>
    </source>
</evidence>
<evidence type="ECO:0008006" key="10">
    <source>
        <dbReference type="Google" id="ProtNLM"/>
    </source>
</evidence>
<dbReference type="InterPro" id="IPR056789">
    <property type="entry name" value="LRR_R13L1-DRL21"/>
</dbReference>
<dbReference type="GO" id="GO:0006952">
    <property type="term" value="P:defense response"/>
    <property type="evidence" value="ECO:0007669"/>
    <property type="project" value="UniProtKB-KW"/>
</dbReference>
<dbReference type="Pfam" id="PF18052">
    <property type="entry name" value="Rx_N"/>
    <property type="match status" value="1"/>
</dbReference>
<evidence type="ECO:0000313" key="8">
    <source>
        <dbReference type="EMBL" id="KAK1661873.1"/>
    </source>
</evidence>
<comment type="caution">
    <text evidence="8">The sequence shown here is derived from an EMBL/GenBank/DDBJ whole genome shotgun (WGS) entry which is preliminary data.</text>
</comment>
<keyword evidence="3" id="KW-0677">Repeat</keyword>
<reference evidence="8" key="1">
    <citation type="submission" date="2023-07" db="EMBL/GenBank/DDBJ databases">
        <title>A chromosome-level genome assembly of Lolium multiflorum.</title>
        <authorList>
            <person name="Chen Y."/>
            <person name="Copetti D."/>
            <person name="Kolliker R."/>
            <person name="Studer B."/>
        </authorList>
    </citation>
    <scope>NUCLEOTIDE SEQUENCE</scope>
    <source>
        <strain evidence="8">02402/16</strain>
        <tissue evidence="8">Leaf</tissue>
    </source>
</reference>
<keyword evidence="2" id="KW-0433">Leucine-rich repeat</keyword>
<dbReference type="Gene3D" id="1.20.5.4130">
    <property type="match status" value="1"/>
</dbReference>
<dbReference type="SUPFAM" id="SSF52058">
    <property type="entry name" value="L domain-like"/>
    <property type="match status" value="1"/>
</dbReference>
<dbReference type="InterPro" id="IPR032675">
    <property type="entry name" value="LRR_dom_sf"/>
</dbReference>
<feature type="domain" description="R13L1/DRL21-like LRR repeat region" evidence="7">
    <location>
        <begin position="237"/>
        <end position="361"/>
    </location>
</feature>
<comment type="similarity">
    <text evidence="1">Belongs to the disease resistance NB-LRR family.</text>
</comment>
<evidence type="ECO:0000256" key="4">
    <source>
        <dbReference type="ARBA" id="ARBA00022741"/>
    </source>
</evidence>
<dbReference type="Gene3D" id="3.80.10.10">
    <property type="entry name" value="Ribonuclease Inhibitor"/>
    <property type="match status" value="2"/>
</dbReference>
<dbReference type="PANTHER" id="PTHR47186:SF3">
    <property type="entry name" value="OS09G0267800 PROTEIN"/>
    <property type="match status" value="1"/>
</dbReference>
<dbReference type="GO" id="GO:0000166">
    <property type="term" value="F:nucleotide binding"/>
    <property type="evidence" value="ECO:0007669"/>
    <property type="project" value="UniProtKB-KW"/>
</dbReference>
<evidence type="ECO:0000256" key="3">
    <source>
        <dbReference type="ARBA" id="ARBA00022737"/>
    </source>
</evidence>
<protein>
    <recommendedName>
        <fullName evidence="10">Rx N-terminal domain-containing protein</fullName>
    </recommendedName>
</protein>
<evidence type="ECO:0000256" key="2">
    <source>
        <dbReference type="ARBA" id="ARBA00022614"/>
    </source>
</evidence>
<feature type="domain" description="Disease resistance N-terminal" evidence="6">
    <location>
        <begin position="9"/>
        <end position="99"/>
    </location>
</feature>
<evidence type="ECO:0000256" key="1">
    <source>
        <dbReference type="ARBA" id="ARBA00008894"/>
    </source>
</evidence>
<organism evidence="8 9">
    <name type="scientific">Lolium multiflorum</name>
    <name type="common">Italian ryegrass</name>
    <name type="synonym">Lolium perenne subsp. multiflorum</name>
    <dbReference type="NCBI Taxonomy" id="4521"/>
    <lineage>
        <taxon>Eukaryota</taxon>
        <taxon>Viridiplantae</taxon>
        <taxon>Streptophyta</taxon>
        <taxon>Embryophyta</taxon>
        <taxon>Tracheophyta</taxon>
        <taxon>Spermatophyta</taxon>
        <taxon>Magnoliopsida</taxon>
        <taxon>Liliopsida</taxon>
        <taxon>Poales</taxon>
        <taxon>Poaceae</taxon>
        <taxon>BOP clade</taxon>
        <taxon>Pooideae</taxon>
        <taxon>Poodae</taxon>
        <taxon>Poeae</taxon>
        <taxon>Poeae Chloroplast Group 2 (Poeae type)</taxon>
        <taxon>Loliodinae</taxon>
        <taxon>Loliinae</taxon>
        <taxon>Lolium</taxon>
    </lineage>
</organism>
<dbReference type="Pfam" id="PF25019">
    <property type="entry name" value="LRR_R13L1-DRL21"/>
    <property type="match status" value="1"/>
</dbReference>
<proteinExistence type="inferred from homology"/>
<dbReference type="EMBL" id="JAUUTY010000003">
    <property type="protein sequence ID" value="KAK1661873.1"/>
    <property type="molecule type" value="Genomic_DNA"/>
</dbReference>
<accession>A0AAD8SP45</accession>
<evidence type="ECO:0000313" key="9">
    <source>
        <dbReference type="Proteomes" id="UP001231189"/>
    </source>
</evidence>
<keyword evidence="4" id="KW-0547">Nucleotide-binding</keyword>
<gene>
    <name evidence="8" type="ORF">QYE76_050032</name>
</gene>
<dbReference type="PANTHER" id="PTHR47186">
    <property type="entry name" value="LEUCINE-RICH REPEAT-CONTAINING PROTEIN 57"/>
    <property type="match status" value="1"/>
</dbReference>
<name>A0AAD8SP45_LOLMU</name>
<evidence type="ECO:0000259" key="6">
    <source>
        <dbReference type="Pfam" id="PF18052"/>
    </source>
</evidence>
<keyword evidence="9" id="KW-1185">Reference proteome</keyword>
<sequence>MAEALLHCVVRGVANKAADALVQTVTGMCGVEADRRKLERQLLAVQCKLADAEAKSKTNQYVKRWMKDFRTVAYQADDVLDGFLYEALRRQIQIGDSKTRKVLSHFTSHSPLAFRYTMSRKLNNVLEKINELVEEMNKFGLESQAEAPRVLYPQTHSGLDMDTEPVGREDDKGVTLRLNHCRRLQYLPEGITTMRNLKHLYLFECDKLERMPANIGLLCNLRTLTTFVVDIGDGYGIQELKDIKNLGHRLELYNLIKIKSGADAKQANIYQKNNLSEVSLCWGRRKFNGPQDDIGNMEDVLEALEPHNELVVLELEELSIHDCRKISSVPNSPNLKNLRITECCSLPISSLAHLTTLSELSYDGKAIPMVPESLEKLLIGECASLVSLPPNLGNLDKLRVLQIRGCNGLKDLPDDLTRLEQLIIERCTGVHKIPQGLLQQLPVLKSLEIVGCEDLQRYLIEGGEYFNLVSSIPWSGGKILNESYSKTIVSK</sequence>
<keyword evidence="5" id="KW-0611">Plant defense</keyword>
<dbReference type="AlphaFoldDB" id="A0AAD8SP45"/>
<dbReference type="Proteomes" id="UP001231189">
    <property type="component" value="Unassembled WGS sequence"/>
</dbReference>
<dbReference type="InterPro" id="IPR041118">
    <property type="entry name" value="Rx_N"/>
</dbReference>
<evidence type="ECO:0000259" key="7">
    <source>
        <dbReference type="Pfam" id="PF25019"/>
    </source>
</evidence>